<evidence type="ECO:0000313" key="7">
    <source>
        <dbReference type="Proteomes" id="UP000623608"/>
    </source>
</evidence>
<dbReference type="EMBL" id="BOMY01000051">
    <property type="protein sequence ID" value="GIF25538.1"/>
    <property type="molecule type" value="Genomic_DNA"/>
</dbReference>
<name>A0A919NVL2_9ACTN</name>
<keyword evidence="4" id="KW-0560">Oxidoreductase</keyword>
<dbReference type="PANTHER" id="PTHR43401:SF2">
    <property type="entry name" value="L-THREONINE 3-DEHYDROGENASE"/>
    <property type="match status" value="1"/>
</dbReference>
<evidence type="ECO:0000313" key="6">
    <source>
        <dbReference type="EMBL" id="GIF25538.1"/>
    </source>
</evidence>
<feature type="domain" description="Enoyl reductase (ER)" evidence="5">
    <location>
        <begin position="8"/>
        <end position="313"/>
    </location>
</feature>
<dbReference type="RefSeq" id="WP_203813342.1">
    <property type="nucleotide sequence ID" value="NZ_BOMY01000051.1"/>
</dbReference>
<comment type="caution">
    <text evidence="6">The sequence shown here is derived from an EMBL/GenBank/DDBJ whole genome shotgun (WGS) entry which is preliminary data.</text>
</comment>
<comment type="cofactor">
    <cofactor evidence="1">
        <name>Zn(2+)</name>
        <dbReference type="ChEBI" id="CHEBI:29105"/>
    </cofactor>
</comment>
<dbReference type="InterPro" id="IPR011032">
    <property type="entry name" value="GroES-like_sf"/>
</dbReference>
<dbReference type="Pfam" id="PF08240">
    <property type="entry name" value="ADH_N"/>
    <property type="match status" value="1"/>
</dbReference>
<reference evidence="6" key="1">
    <citation type="submission" date="2021-01" db="EMBL/GenBank/DDBJ databases">
        <title>Whole genome shotgun sequence of Actinoplanes tereljensis NBRC 105297.</title>
        <authorList>
            <person name="Komaki H."/>
            <person name="Tamura T."/>
        </authorList>
    </citation>
    <scope>NUCLEOTIDE SEQUENCE</scope>
    <source>
        <strain evidence="6">NBRC 105297</strain>
    </source>
</reference>
<organism evidence="6 7">
    <name type="scientific">Paractinoplanes tereljensis</name>
    <dbReference type="NCBI Taxonomy" id="571912"/>
    <lineage>
        <taxon>Bacteria</taxon>
        <taxon>Bacillati</taxon>
        <taxon>Actinomycetota</taxon>
        <taxon>Actinomycetes</taxon>
        <taxon>Micromonosporales</taxon>
        <taxon>Micromonosporaceae</taxon>
        <taxon>Paractinoplanes</taxon>
    </lineage>
</organism>
<dbReference type="Gene3D" id="3.40.50.720">
    <property type="entry name" value="NAD(P)-binding Rossmann-like Domain"/>
    <property type="match status" value="1"/>
</dbReference>
<dbReference type="Pfam" id="PF00107">
    <property type="entry name" value="ADH_zinc_N"/>
    <property type="match status" value="1"/>
</dbReference>
<dbReference type="InterPro" id="IPR050129">
    <property type="entry name" value="Zn_alcohol_dh"/>
</dbReference>
<dbReference type="Proteomes" id="UP000623608">
    <property type="component" value="Unassembled WGS sequence"/>
</dbReference>
<proteinExistence type="predicted"/>
<gene>
    <name evidence="6" type="ORF">Ate02nite_82680</name>
</gene>
<dbReference type="SUPFAM" id="SSF51735">
    <property type="entry name" value="NAD(P)-binding Rossmann-fold domains"/>
    <property type="match status" value="1"/>
</dbReference>
<dbReference type="AlphaFoldDB" id="A0A919NVL2"/>
<dbReference type="Gene3D" id="3.90.180.10">
    <property type="entry name" value="Medium-chain alcohol dehydrogenases, catalytic domain"/>
    <property type="match status" value="1"/>
</dbReference>
<dbReference type="SMART" id="SM00829">
    <property type="entry name" value="PKS_ER"/>
    <property type="match status" value="1"/>
</dbReference>
<evidence type="ECO:0000256" key="1">
    <source>
        <dbReference type="ARBA" id="ARBA00001947"/>
    </source>
</evidence>
<dbReference type="PANTHER" id="PTHR43401">
    <property type="entry name" value="L-THREONINE 3-DEHYDROGENASE"/>
    <property type="match status" value="1"/>
</dbReference>
<evidence type="ECO:0000256" key="2">
    <source>
        <dbReference type="ARBA" id="ARBA00022723"/>
    </source>
</evidence>
<dbReference type="GO" id="GO:0016491">
    <property type="term" value="F:oxidoreductase activity"/>
    <property type="evidence" value="ECO:0007669"/>
    <property type="project" value="UniProtKB-KW"/>
</dbReference>
<keyword evidence="2" id="KW-0479">Metal-binding</keyword>
<dbReference type="InterPro" id="IPR036291">
    <property type="entry name" value="NAD(P)-bd_dom_sf"/>
</dbReference>
<evidence type="ECO:0000259" key="5">
    <source>
        <dbReference type="SMART" id="SM00829"/>
    </source>
</evidence>
<dbReference type="GO" id="GO:0046872">
    <property type="term" value="F:metal ion binding"/>
    <property type="evidence" value="ECO:0007669"/>
    <property type="project" value="UniProtKB-KW"/>
</dbReference>
<dbReference type="SUPFAM" id="SSF50129">
    <property type="entry name" value="GroES-like"/>
    <property type="match status" value="1"/>
</dbReference>
<protein>
    <submittedName>
        <fullName evidence="6">Threonine dehydrogenase</fullName>
    </submittedName>
</protein>
<evidence type="ECO:0000256" key="3">
    <source>
        <dbReference type="ARBA" id="ARBA00022833"/>
    </source>
</evidence>
<keyword evidence="7" id="KW-1185">Reference proteome</keyword>
<keyword evidence="3" id="KW-0862">Zinc</keyword>
<sequence>MLAAVWHGAKDVRVEEVAAPGAPRPGEVVVAVDLACICASDLAEYRDGPHVIPVRRPHRLTGRTAPVILGHEFVGRVLEAGDSGLTAGDRVCGDACLRCGVCFWCRRGEYNICESGGSIGLHTDGAFARYLTVPGYTLHRVPDAVDDRAAAIVEPLAVGLHGLRRGRFEAGETVTVVGFGMVGAAVTLLAAAIGAGRVIVVEAAPDRAEAARQAGATDVLAPGDTLRGAVRELTEGRGSDLVLDCTGRADVLPVSVELSRRGGRVVVCGLAHEPSAIRADRLVYFEREVIGSLGYRYDHEAVLRLLASGRLDVSRLFAPAIRLEDIVTDGFEATNTSKLRIPVAIGEA</sequence>
<dbReference type="InterPro" id="IPR013149">
    <property type="entry name" value="ADH-like_C"/>
</dbReference>
<dbReference type="InterPro" id="IPR013154">
    <property type="entry name" value="ADH-like_N"/>
</dbReference>
<evidence type="ECO:0000256" key="4">
    <source>
        <dbReference type="ARBA" id="ARBA00023002"/>
    </source>
</evidence>
<dbReference type="InterPro" id="IPR020843">
    <property type="entry name" value="ER"/>
</dbReference>
<accession>A0A919NVL2</accession>